<dbReference type="EMBL" id="GGEC01029095">
    <property type="protein sequence ID" value="MBX09579.1"/>
    <property type="molecule type" value="Transcribed_RNA"/>
</dbReference>
<sequence length="28" mass="3226">MQRAVRAKPKYLSKSKSINWTPNSCEMA</sequence>
<organism evidence="1">
    <name type="scientific">Rhizophora mucronata</name>
    <name type="common">Asiatic mangrove</name>
    <dbReference type="NCBI Taxonomy" id="61149"/>
    <lineage>
        <taxon>Eukaryota</taxon>
        <taxon>Viridiplantae</taxon>
        <taxon>Streptophyta</taxon>
        <taxon>Embryophyta</taxon>
        <taxon>Tracheophyta</taxon>
        <taxon>Spermatophyta</taxon>
        <taxon>Magnoliopsida</taxon>
        <taxon>eudicotyledons</taxon>
        <taxon>Gunneridae</taxon>
        <taxon>Pentapetalae</taxon>
        <taxon>rosids</taxon>
        <taxon>fabids</taxon>
        <taxon>Malpighiales</taxon>
        <taxon>Rhizophoraceae</taxon>
        <taxon>Rhizophora</taxon>
    </lineage>
</organism>
<evidence type="ECO:0000313" key="1">
    <source>
        <dbReference type="EMBL" id="MBX09579.1"/>
    </source>
</evidence>
<dbReference type="AlphaFoldDB" id="A0A2P2KV13"/>
<protein>
    <submittedName>
        <fullName evidence="1">Uncharacterized protein</fullName>
    </submittedName>
</protein>
<proteinExistence type="predicted"/>
<name>A0A2P2KV13_RHIMU</name>
<accession>A0A2P2KV13</accession>
<reference evidence="1" key="1">
    <citation type="submission" date="2018-02" db="EMBL/GenBank/DDBJ databases">
        <title>Rhizophora mucronata_Transcriptome.</title>
        <authorList>
            <person name="Meera S.P."/>
            <person name="Sreeshan A."/>
            <person name="Augustine A."/>
        </authorList>
    </citation>
    <scope>NUCLEOTIDE SEQUENCE</scope>
    <source>
        <tissue evidence="1">Leaf</tissue>
    </source>
</reference>